<evidence type="ECO:0000313" key="2">
    <source>
        <dbReference type="Proteomes" id="UP000309819"/>
    </source>
</evidence>
<evidence type="ECO:0000313" key="1">
    <source>
        <dbReference type="EMBL" id="TLP61736.1"/>
    </source>
</evidence>
<dbReference type="OrthoDB" id="4402049at2"/>
<dbReference type="RefSeq" id="WP_138219198.1">
    <property type="nucleotide sequence ID" value="NZ_VAUO01000003.1"/>
</dbReference>
<dbReference type="Pfam" id="PF12686">
    <property type="entry name" value="DUF3800"/>
    <property type="match status" value="1"/>
</dbReference>
<reference evidence="1 2" key="1">
    <citation type="submission" date="2019-05" db="EMBL/GenBank/DDBJ databases">
        <title>Pseudomonas sp. SC006 isolated from lettuce that can produce HBGAs.</title>
        <authorList>
            <person name="Wang D."/>
            <person name="Liao N."/>
            <person name="Liu D."/>
            <person name="Zhang Z."/>
            <person name="Zou S."/>
        </authorList>
    </citation>
    <scope>NUCLEOTIDE SEQUENCE [LARGE SCALE GENOMIC DNA]</scope>
    <source>
        <strain evidence="1 2">SC006</strain>
    </source>
</reference>
<keyword evidence="2" id="KW-1185">Reference proteome</keyword>
<dbReference type="Proteomes" id="UP000309819">
    <property type="component" value="Unassembled WGS sequence"/>
</dbReference>
<dbReference type="EMBL" id="VAUO01000003">
    <property type="protein sequence ID" value="TLP61736.1"/>
    <property type="molecule type" value="Genomic_DNA"/>
</dbReference>
<comment type="caution">
    <text evidence="1">The sequence shown here is derived from an EMBL/GenBank/DDBJ whole genome shotgun (WGS) entry which is preliminary data.</text>
</comment>
<accession>A0A5R8ZA54</accession>
<gene>
    <name evidence="1" type="ORF">FEM01_09580</name>
</gene>
<dbReference type="AlphaFoldDB" id="A0A5R8ZA54"/>
<organism evidence="1 2">
    <name type="scientific">Pseudomonas mosselii</name>
    <dbReference type="NCBI Taxonomy" id="78327"/>
    <lineage>
        <taxon>Bacteria</taxon>
        <taxon>Pseudomonadati</taxon>
        <taxon>Pseudomonadota</taxon>
        <taxon>Gammaproteobacteria</taxon>
        <taxon>Pseudomonadales</taxon>
        <taxon>Pseudomonadaceae</taxon>
        <taxon>Pseudomonas</taxon>
    </lineage>
</organism>
<protein>
    <submittedName>
        <fullName evidence="1">DUF3800 domain-containing protein</fullName>
    </submittedName>
</protein>
<name>A0A5R8ZA54_9PSED</name>
<sequence>MYVAYLDEFGHIGPFVSKEDPSFHTHPVFGLAGLVLPAEKVREFSAFFFNLKKNVLGAKIEKTGTHPAAFEEKASTFFKTSQFNGQSRARRHKIDAVNRIFSKVRQLGGFFFYVGIEKDQSPENSNAKGLYKIVLREAIKRLNDEMVTRKSHFMIVLDQQDDMNHKKENGNSMRLELVKQASFSMFGEERRMTLIEPPIQVESHLYQTIQCADWICGLVGKTTYYSTRPADCPTYKVFHDLFAERLAMTQRRSGVRTRKIPNAEGIDSV</sequence>
<dbReference type="InterPro" id="IPR024524">
    <property type="entry name" value="DUF3800"/>
</dbReference>
<proteinExistence type="predicted"/>